<organism evidence="3">
    <name type="scientific">Prionospio sp. 1 MH-2023</name>
    <dbReference type="NCBI Taxonomy" id="3058460"/>
    <lineage>
        <taxon>Eukaryota</taxon>
        <taxon>Metazoa</taxon>
        <taxon>Spiralia</taxon>
        <taxon>Lophotrochozoa</taxon>
        <taxon>Annelida</taxon>
        <taxon>Polychaeta</taxon>
        <taxon>Sedentaria</taxon>
        <taxon>Canalipalpata</taxon>
        <taxon>Spionida</taxon>
        <taxon>Spionidae</taxon>
        <taxon>Prionospio</taxon>
    </lineage>
</organism>
<evidence type="ECO:0000313" key="3">
    <source>
        <dbReference type="EMBL" id="WZB40411.1"/>
    </source>
</evidence>
<gene>
    <name evidence="3" type="primary">ND6</name>
</gene>
<feature type="transmembrane region" description="Helical" evidence="1">
    <location>
        <begin position="82"/>
        <end position="102"/>
    </location>
</feature>
<keyword evidence="1" id="KW-0472">Membrane</keyword>
<proteinExistence type="predicted"/>
<keyword evidence="3" id="KW-0496">Mitochondrion</keyword>
<evidence type="ECO:0000256" key="1">
    <source>
        <dbReference type="SAM" id="Phobius"/>
    </source>
</evidence>
<name>A0AAU6QG41_9ANNE</name>
<feature type="transmembrane region" description="Helical" evidence="1">
    <location>
        <begin position="123"/>
        <end position="142"/>
    </location>
</feature>
<dbReference type="EMBL" id="OR935906">
    <property type="protein sequence ID" value="WZB40411.1"/>
    <property type="molecule type" value="Genomic_DNA"/>
</dbReference>
<dbReference type="AlphaFoldDB" id="A0AAU6QG41"/>
<geneLocation type="mitochondrion" evidence="3"/>
<keyword evidence="1" id="KW-1133">Transmembrane helix</keyword>
<dbReference type="EMBL" id="OR935903">
    <property type="protein sequence ID" value="WZB40372.1"/>
    <property type="molecule type" value="Genomic_DNA"/>
</dbReference>
<accession>A0AAU6QG41</accession>
<keyword evidence="1" id="KW-0812">Transmembrane</keyword>
<evidence type="ECO:0000313" key="2">
    <source>
        <dbReference type="EMBL" id="WZB40372.1"/>
    </source>
</evidence>
<reference evidence="3" key="1">
    <citation type="submission" date="2023-11" db="EMBL/GenBank/DDBJ databases">
        <title>Species delimitation and phylogenetic relationships of the Prionospio complex (Annelida, Spionidae) in the Northeast Atlantic.</title>
        <authorList>
            <person name="Hektoen M.M."/>
            <person name="Bakken T."/>
            <person name="Radashevsky V.I."/>
            <person name="Ekrem T."/>
            <person name="Dunshea G."/>
        </authorList>
    </citation>
    <scope>NUCLEOTIDE SEQUENCE</scope>
    <source>
        <strain evidence="2">MH01</strain>
        <strain evidence="3">MH18</strain>
    </source>
</reference>
<feature type="transmembrane region" description="Helical" evidence="1">
    <location>
        <begin position="51"/>
        <end position="70"/>
    </location>
</feature>
<protein>
    <submittedName>
        <fullName evidence="3">NADH dehydrogenase subunit 6</fullName>
    </submittedName>
</protein>
<sequence>MLSSLILSLILALASTLFLSASPILLGLWVITLALFMSVYLSLFTTSWLGLMMFIIYIGGLLVMFAYFVALTPNLFIEGFTMLYLSMLAFGGLSTLFFILAPQNLKAFSFNSQAPMMNFLNENTMVIITIAIVLFIALVSVVKVCSSFSAPLRPFTK</sequence>